<keyword evidence="2" id="KW-1185">Reference proteome</keyword>
<evidence type="ECO:0000313" key="2">
    <source>
        <dbReference type="Proteomes" id="UP001497512"/>
    </source>
</evidence>
<gene>
    <name evidence="1" type="ORF">CSSPTR1EN2_LOCUS16477</name>
</gene>
<organism evidence="1 2">
    <name type="scientific">Sphagnum troendelagicum</name>
    <dbReference type="NCBI Taxonomy" id="128251"/>
    <lineage>
        <taxon>Eukaryota</taxon>
        <taxon>Viridiplantae</taxon>
        <taxon>Streptophyta</taxon>
        <taxon>Embryophyta</taxon>
        <taxon>Bryophyta</taxon>
        <taxon>Sphagnophytina</taxon>
        <taxon>Sphagnopsida</taxon>
        <taxon>Sphagnales</taxon>
        <taxon>Sphagnaceae</taxon>
        <taxon>Sphagnum</taxon>
    </lineage>
</organism>
<sequence>MNGRFDLVGVADVAMGRDAHELQPCANREALVEAKEGGVSKGRWSLPMPFSWVPREILNKSGIKNPKEEGFFAGRQQVPSDLEGRSGSFLNEDSSCRGELKNLVGRCLDATIESGSFILNYVGSVSSGLDD</sequence>
<evidence type="ECO:0000313" key="1">
    <source>
        <dbReference type="EMBL" id="CAK9222858.1"/>
    </source>
</evidence>
<dbReference type="Proteomes" id="UP001497512">
    <property type="component" value="Chromosome 4"/>
</dbReference>
<dbReference type="EMBL" id="OZ019896">
    <property type="protein sequence ID" value="CAK9222858.1"/>
    <property type="molecule type" value="Genomic_DNA"/>
</dbReference>
<protein>
    <submittedName>
        <fullName evidence="1">Uncharacterized protein</fullName>
    </submittedName>
</protein>
<accession>A0ABP0UJ25</accession>
<proteinExistence type="predicted"/>
<reference evidence="1" key="1">
    <citation type="submission" date="2024-02" db="EMBL/GenBank/DDBJ databases">
        <authorList>
            <consortium name="ELIXIR-Norway"/>
            <consortium name="Elixir Norway"/>
        </authorList>
    </citation>
    <scope>NUCLEOTIDE SEQUENCE</scope>
</reference>
<name>A0ABP0UJ25_9BRYO</name>